<sequence>MGEDTMEKITVKLTERDIELLKLLGRYGVISIKDINEKFFQSSRYYRTRLLKLEKGGYIIRSKRKYVYLGIEGKRYLENINHSIKSINSNENYRRRLADIYKLLSRLTEFEIVTNTEVREENFNVLSTKRYRFYGKVKGKLGEEYWVYRITKIKNHDEVSIKGKRLDISMIKKDIEERTHENANTNVNVMIFIDDELTLKLYKEDTTTLKINKEIVLLYNEKNIDFVNNVIAKGIDSRENIISMLKRRKCNVEENKSIAAADFVISKNDNIKQYVFNLSNKDLKKEKAFQSYLDILLNKDLVAIACYNEETQDYKNLYPGIEVIALEKPLTM</sequence>
<organism evidence="1">
    <name type="scientific">Clostridium argentinense</name>
    <dbReference type="NCBI Taxonomy" id="29341"/>
    <lineage>
        <taxon>Bacteria</taxon>
        <taxon>Bacillati</taxon>
        <taxon>Bacillota</taxon>
        <taxon>Clostridia</taxon>
        <taxon>Eubacteriales</taxon>
        <taxon>Clostridiaceae</taxon>
        <taxon>Clostridium</taxon>
    </lineage>
</organism>
<dbReference type="InterPro" id="IPR036390">
    <property type="entry name" value="WH_DNA-bd_sf"/>
</dbReference>
<dbReference type="AlphaFoldDB" id="A0A7I6N2Y8"/>
<keyword evidence="1" id="KW-0614">Plasmid</keyword>
<proteinExistence type="predicted"/>
<dbReference type="Gene3D" id="1.10.10.10">
    <property type="entry name" value="Winged helix-like DNA-binding domain superfamily/Winged helix DNA-binding domain"/>
    <property type="match status" value="1"/>
</dbReference>
<evidence type="ECO:0000313" key="1">
    <source>
        <dbReference type="EMBL" id="BBB39379.1"/>
    </source>
</evidence>
<dbReference type="EMBL" id="AB853998">
    <property type="protein sequence ID" value="BBB39379.1"/>
    <property type="molecule type" value="Genomic_DNA"/>
</dbReference>
<evidence type="ECO:0008006" key="2">
    <source>
        <dbReference type="Google" id="ProtNLM"/>
    </source>
</evidence>
<dbReference type="SUPFAM" id="SSF46785">
    <property type="entry name" value="Winged helix' DNA-binding domain"/>
    <property type="match status" value="1"/>
</dbReference>
<geneLocation type="plasmid" evidence="1">
    <name>pCAG</name>
</geneLocation>
<reference evidence="1" key="1">
    <citation type="journal article" date="2020" name="Anaerobe">
        <title>Analysis of a plasmid encoding botulinum neurotoxin type G gene in Clostridium argentinense.</title>
        <authorList>
            <person name="Sakaguchi Y."/>
            <person name="Uchiyama J."/>
            <person name="Take A."/>
            <person name="Gotoh K."/>
            <person name="Sakaguchi M."/>
            <person name="Suzuki T."/>
            <person name="Yamamoto Y."/>
            <person name="Hosomi K."/>
            <person name="Kohda T."/>
            <person name="Mukamoto M."/>
            <person name="Kozaki S."/>
            <person name="Hayashi S."/>
            <person name="Oguma K."/>
        </authorList>
    </citation>
    <scope>NUCLEOTIDE SEQUENCE</scope>
    <source>
        <strain evidence="1">2740</strain>
        <plasmid evidence="1">pCAG</plasmid>
    </source>
</reference>
<dbReference type="InterPro" id="IPR036388">
    <property type="entry name" value="WH-like_DNA-bd_sf"/>
</dbReference>
<accession>A0A7I6N2Y8</accession>
<protein>
    <recommendedName>
        <fullName evidence="2">Replication-relaxation family protein</fullName>
    </recommendedName>
</protein>
<name>A0A7I6N2Y8_9CLOT</name>